<dbReference type="PANTHER" id="PTHR40080:SF1">
    <property type="entry name" value="TRPR-LIKE PROTEIN YERC_YECD"/>
    <property type="match status" value="1"/>
</dbReference>
<proteinExistence type="predicted"/>
<dbReference type="GO" id="GO:0043565">
    <property type="term" value="F:sequence-specific DNA binding"/>
    <property type="evidence" value="ECO:0007669"/>
    <property type="project" value="InterPro"/>
</dbReference>
<dbReference type="InterPro" id="IPR013368">
    <property type="entry name" value="YecD_YerC"/>
</dbReference>
<dbReference type="PIRSF" id="PIRSF012508">
    <property type="entry name" value="YerC"/>
    <property type="match status" value="1"/>
</dbReference>
<comment type="caution">
    <text evidence="1">The sequence shown here is derived from an EMBL/GenBank/DDBJ whole genome shotgun (WGS) entry which is preliminary data.</text>
</comment>
<protein>
    <recommendedName>
        <fullName evidence="3">TrpR YerC/YecD</fullName>
    </recommendedName>
</protein>
<evidence type="ECO:0000313" key="1">
    <source>
        <dbReference type="EMBL" id="HIX65699.1"/>
    </source>
</evidence>
<dbReference type="SUPFAM" id="SSF48295">
    <property type="entry name" value="TrpR-like"/>
    <property type="match status" value="1"/>
</dbReference>
<dbReference type="GO" id="GO:0003700">
    <property type="term" value="F:DNA-binding transcription factor activity"/>
    <property type="evidence" value="ECO:0007669"/>
    <property type="project" value="InterPro"/>
</dbReference>
<reference evidence="1" key="2">
    <citation type="submission" date="2021-04" db="EMBL/GenBank/DDBJ databases">
        <authorList>
            <person name="Gilroy R."/>
        </authorList>
    </citation>
    <scope>NUCLEOTIDE SEQUENCE</scope>
    <source>
        <strain evidence="1">CHK188-5543</strain>
    </source>
</reference>
<accession>A0A9D2B829</accession>
<dbReference type="EMBL" id="DXES01000121">
    <property type="protein sequence ID" value="HIX65699.1"/>
    <property type="molecule type" value="Genomic_DNA"/>
</dbReference>
<name>A0A9D2B829_9FIRM</name>
<dbReference type="InterPro" id="IPR010921">
    <property type="entry name" value="Trp_repressor/repl_initiator"/>
</dbReference>
<evidence type="ECO:0008006" key="3">
    <source>
        <dbReference type="Google" id="ProtNLM"/>
    </source>
</evidence>
<dbReference type="InterPro" id="IPR038116">
    <property type="entry name" value="TrpR-like_sf"/>
</dbReference>
<organism evidence="1 2">
    <name type="scientific">Candidatus Anaerotruncus excrementipullorum</name>
    <dbReference type="NCBI Taxonomy" id="2838465"/>
    <lineage>
        <taxon>Bacteria</taxon>
        <taxon>Bacillati</taxon>
        <taxon>Bacillota</taxon>
        <taxon>Clostridia</taxon>
        <taxon>Eubacteriales</taxon>
        <taxon>Oscillospiraceae</taxon>
        <taxon>Anaerotruncus</taxon>
    </lineage>
</organism>
<dbReference type="InterPro" id="IPR000831">
    <property type="entry name" value="Trp_repress"/>
</dbReference>
<dbReference type="AlphaFoldDB" id="A0A9D2B829"/>
<reference evidence="1" key="1">
    <citation type="journal article" date="2021" name="PeerJ">
        <title>Extensive microbial diversity within the chicken gut microbiome revealed by metagenomics and culture.</title>
        <authorList>
            <person name="Gilroy R."/>
            <person name="Ravi A."/>
            <person name="Getino M."/>
            <person name="Pursley I."/>
            <person name="Horton D.L."/>
            <person name="Alikhan N.F."/>
            <person name="Baker D."/>
            <person name="Gharbi K."/>
            <person name="Hall N."/>
            <person name="Watson M."/>
            <person name="Adriaenssens E.M."/>
            <person name="Foster-Nyarko E."/>
            <person name="Jarju S."/>
            <person name="Secka A."/>
            <person name="Antonio M."/>
            <person name="Oren A."/>
            <person name="Chaudhuri R.R."/>
            <person name="La Ragione R."/>
            <person name="Hildebrand F."/>
            <person name="Pallen M.J."/>
        </authorList>
    </citation>
    <scope>NUCLEOTIDE SEQUENCE</scope>
    <source>
        <strain evidence="1">CHK188-5543</strain>
    </source>
</reference>
<dbReference type="NCBIfam" id="TIGR02531">
    <property type="entry name" value="yecD_yerC"/>
    <property type="match status" value="1"/>
</dbReference>
<evidence type="ECO:0000313" key="2">
    <source>
        <dbReference type="Proteomes" id="UP000886800"/>
    </source>
</evidence>
<dbReference type="Pfam" id="PF01371">
    <property type="entry name" value="Trp_repressor"/>
    <property type="match status" value="1"/>
</dbReference>
<gene>
    <name evidence="1" type="ORF">H9736_05560</name>
</gene>
<dbReference type="Proteomes" id="UP000886800">
    <property type="component" value="Unassembled WGS sequence"/>
</dbReference>
<dbReference type="Gene3D" id="1.10.1270.10">
    <property type="entry name" value="TrpR-like"/>
    <property type="match status" value="1"/>
</dbReference>
<dbReference type="PANTHER" id="PTHR40080">
    <property type="entry name" value="LMO1763 PROTEIN"/>
    <property type="match status" value="1"/>
</dbReference>
<sequence>MPHSEQINPAHFDELIHAIAGLESEEECRAFLRDLCTVQELIHLSQRLQVAKLLLAGKSYDAIRGELPVSSATITRISTALHYGAGGYQSVLHRQAQEEQPD</sequence>